<sequence length="287" mass="30441">MNVVLCNGRRAEAADLVALAMRNHGHFTTMQVRDGAVRGLDLHLARLREATAELFDVALDDARATGGLRQALDIAGSGDCTARVTVCAREFERAALASQPLAAEDLDVIVALTPATAPALEPMRAASFVHERALPHIKHVGTFAQFHLARQARGRGFDDVLFVDAHGRISEGSVWNVGFWDGLGVTWPEAPALRGTCESLLQAGLESLGGPQSRRRVSLGELPGFRAAFACNSRGVRAIGAVDEVAFAPDPELADLLGRALAAQPWQPIPAGQGTMGTGLHRPPELG</sequence>
<proteinExistence type="predicted"/>
<dbReference type="InterPro" id="IPR043132">
    <property type="entry name" value="BCAT-like_C"/>
</dbReference>
<dbReference type="InterPro" id="IPR001544">
    <property type="entry name" value="Aminotrans_IV"/>
</dbReference>
<dbReference type="Gene3D" id="3.30.470.10">
    <property type="match status" value="1"/>
</dbReference>
<organism evidence="2 3">
    <name type="scientific">Luteimonas soli</name>
    <dbReference type="NCBI Taxonomy" id="1648966"/>
    <lineage>
        <taxon>Bacteria</taxon>
        <taxon>Pseudomonadati</taxon>
        <taxon>Pseudomonadota</taxon>
        <taxon>Gammaproteobacteria</taxon>
        <taxon>Lysobacterales</taxon>
        <taxon>Lysobacteraceae</taxon>
        <taxon>Luteimonas</taxon>
    </lineage>
</organism>
<evidence type="ECO:0000256" key="1">
    <source>
        <dbReference type="SAM" id="MobiDB-lite"/>
    </source>
</evidence>
<name>A0ABV7XHK0_9GAMM</name>
<gene>
    <name evidence="2" type="ORF">ACFONC_03675</name>
</gene>
<dbReference type="Pfam" id="PF01063">
    <property type="entry name" value="Aminotran_4"/>
    <property type="match status" value="1"/>
</dbReference>
<dbReference type="InterPro" id="IPR036038">
    <property type="entry name" value="Aminotransferase-like"/>
</dbReference>
<dbReference type="SUPFAM" id="SSF56752">
    <property type="entry name" value="D-aminoacid aminotransferase-like PLP-dependent enzymes"/>
    <property type="match status" value="1"/>
</dbReference>
<feature type="region of interest" description="Disordered" evidence="1">
    <location>
        <begin position="268"/>
        <end position="287"/>
    </location>
</feature>
<dbReference type="InterPro" id="IPR043131">
    <property type="entry name" value="BCAT-like_N"/>
</dbReference>
<dbReference type="Gene3D" id="3.20.10.10">
    <property type="entry name" value="D-amino Acid Aminotransferase, subunit A, domain 2"/>
    <property type="match status" value="1"/>
</dbReference>
<accession>A0ABV7XHK0</accession>
<dbReference type="GO" id="GO:0008483">
    <property type="term" value="F:transaminase activity"/>
    <property type="evidence" value="ECO:0007669"/>
    <property type="project" value="UniProtKB-KW"/>
</dbReference>
<dbReference type="RefSeq" id="WP_386742363.1">
    <property type="nucleotide sequence ID" value="NZ_JBHRYA010000003.1"/>
</dbReference>
<keyword evidence="2" id="KW-0808">Transferase</keyword>
<comment type="caution">
    <text evidence="2">The sequence shown here is derived from an EMBL/GenBank/DDBJ whole genome shotgun (WGS) entry which is preliminary data.</text>
</comment>
<evidence type="ECO:0000313" key="3">
    <source>
        <dbReference type="Proteomes" id="UP001595705"/>
    </source>
</evidence>
<protein>
    <submittedName>
        <fullName evidence="2">Aminotransferase class IV family protein</fullName>
    </submittedName>
</protein>
<keyword evidence="3" id="KW-1185">Reference proteome</keyword>
<reference evidence="3" key="1">
    <citation type="journal article" date="2019" name="Int. J. Syst. Evol. Microbiol.">
        <title>The Global Catalogue of Microorganisms (GCM) 10K type strain sequencing project: providing services to taxonomists for standard genome sequencing and annotation.</title>
        <authorList>
            <consortium name="The Broad Institute Genomics Platform"/>
            <consortium name="The Broad Institute Genome Sequencing Center for Infectious Disease"/>
            <person name="Wu L."/>
            <person name="Ma J."/>
        </authorList>
    </citation>
    <scope>NUCLEOTIDE SEQUENCE [LARGE SCALE GENOMIC DNA]</scope>
    <source>
        <strain evidence="3">KCTC 42441</strain>
    </source>
</reference>
<keyword evidence="2" id="KW-0032">Aminotransferase</keyword>
<dbReference type="NCBIfam" id="NF006734">
    <property type="entry name" value="PRK09266.1"/>
    <property type="match status" value="1"/>
</dbReference>
<evidence type="ECO:0000313" key="2">
    <source>
        <dbReference type="EMBL" id="MFC3715248.1"/>
    </source>
</evidence>
<dbReference type="EMBL" id="JBHRYA010000003">
    <property type="protein sequence ID" value="MFC3715248.1"/>
    <property type="molecule type" value="Genomic_DNA"/>
</dbReference>
<dbReference type="Proteomes" id="UP001595705">
    <property type="component" value="Unassembled WGS sequence"/>
</dbReference>